<dbReference type="OrthoDB" id="328780at2"/>
<dbReference type="PROSITE" id="PS01124">
    <property type="entry name" value="HTH_ARAC_FAMILY_2"/>
    <property type="match status" value="1"/>
</dbReference>
<gene>
    <name evidence="5" type="ordered locus">Trebr_2349</name>
</gene>
<keyword evidence="1" id="KW-0805">Transcription regulation</keyword>
<reference evidence="6" key="1">
    <citation type="submission" date="2011-04" db="EMBL/GenBank/DDBJ databases">
        <title>The complete genome of Treponema brennaborense DSM 12168.</title>
        <authorList>
            <person name="Lucas S."/>
            <person name="Han J."/>
            <person name="Lapidus A."/>
            <person name="Bruce D."/>
            <person name="Goodwin L."/>
            <person name="Pitluck S."/>
            <person name="Peters L."/>
            <person name="Kyrpides N."/>
            <person name="Mavromatis K."/>
            <person name="Ivanova N."/>
            <person name="Mikhailova N."/>
            <person name="Pagani I."/>
            <person name="Teshima H."/>
            <person name="Detter J.C."/>
            <person name="Tapia R."/>
            <person name="Han C."/>
            <person name="Land M."/>
            <person name="Hauser L."/>
            <person name="Markowitz V."/>
            <person name="Cheng J.-F."/>
            <person name="Hugenholtz P."/>
            <person name="Woyke T."/>
            <person name="Wu D."/>
            <person name="Gronow S."/>
            <person name="Wellnitz S."/>
            <person name="Brambilla E."/>
            <person name="Klenk H.-P."/>
            <person name="Eisen J.A."/>
        </authorList>
    </citation>
    <scope>NUCLEOTIDE SEQUENCE [LARGE SCALE GENOMIC DNA]</scope>
    <source>
        <strain evidence="6">DSM 12168 / CIP 105900 / DD5/3</strain>
    </source>
</reference>
<dbReference type="SUPFAM" id="SSF51215">
    <property type="entry name" value="Regulatory protein AraC"/>
    <property type="match status" value="1"/>
</dbReference>
<dbReference type="AlphaFoldDB" id="F4LM92"/>
<evidence type="ECO:0000313" key="5">
    <source>
        <dbReference type="EMBL" id="AEE17758.1"/>
    </source>
</evidence>
<dbReference type="Pfam" id="PF12833">
    <property type="entry name" value="HTH_18"/>
    <property type="match status" value="1"/>
</dbReference>
<dbReference type="EMBL" id="CP002696">
    <property type="protein sequence ID" value="AEE17758.1"/>
    <property type="molecule type" value="Genomic_DNA"/>
</dbReference>
<accession>F4LM92</accession>
<dbReference type="InterPro" id="IPR018060">
    <property type="entry name" value="HTH_AraC"/>
</dbReference>
<keyword evidence="2" id="KW-0238">DNA-binding</keyword>
<dbReference type="InterPro" id="IPR003313">
    <property type="entry name" value="AraC-bd"/>
</dbReference>
<dbReference type="RefSeq" id="WP_013759459.1">
    <property type="nucleotide sequence ID" value="NC_015500.1"/>
</dbReference>
<feature type="domain" description="HTH araC/xylS-type" evidence="4">
    <location>
        <begin position="211"/>
        <end position="309"/>
    </location>
</feature>
<dbReference type="HOGENOM" id="CLU_000445_88_6_12"/>
<dbReference type="STRING" id="906968.Trebr_2349"/>
<evidence type="ECO:0000313" key="6">
    <source>
        <dbReference type="Proteomes" id="UP000006546"/>
    </source>
</evidence>
<keyword evidence="6" id="KW-1185">Reference proteome</keyword>
<dbReference type="InterPro" id="IPR009057">
    <property type="entry name" value="Homeodomain-like_sf"/>
</dbReference>
<proteinExistence type="predicted"/>
<dbReference type="InterPro" id="IPR018062">
    <property type="entry name" value="HTH_AraC-typ_CS"/>
</dbReference>
<name>F4LM92_TREBD</name>
<dbReference type="PANTHER" id="PTHR43280:SF28">
    <property type="entry name" value="HTH-TYPE TRANSCRIPTIONAL ACTIVATOR RHAS"/>
    <property type="match status" value="1"/>
</dbReference>
<organism evidence="5 6">
    <name type="scientific">Treponema brennaborense (strain DSM 12168 / CIP 105900 / DD5/3)</name>
    <dbReference type="NCBI Taxonomy" id="906968"/>
    <lineage>
        <taxon>Bacteria</taxon>
        <taxon>Pseudomonadati</taxon>
        <taxon>Spirochaetota</taxon>
        <taxon>Spirochaetia</taxon>
        <taxon>Spirochaetales</taxon>
        <taxon>Treponemataceae</taxon>
        <taxon>Treponema</taxon>
    </lineage>
</organism>
<keyword evidence="3" id="KW-0804">Transcription</keyword>
<evidence type="ECO:0000256" key="2">
    <source>
        <dbReference type="ARBA" id="ARBA00023125"/>
    </source>
</evidence>
<protein>
    <submittedName>
        <fullName evidence="5">Transcriptional regulator with cupin sensor, AraC family</fullName>
    </submittedName>
</protein>
<dbReference type="eggNOG" id="COG2207">
    <property type="taxonomic scope" value="Bacteria"/>
</dbReference>
<dbReference type="SUPFAM" id="SSF46689">
    <property type="entry name" value="Homeodomain-like"/>
    <property type="match status" value="2"/>
</dbReference>
<dbReference type="Gene3D" id="1.10.10.60">
    <property type="entry name" value="Homeodomain-like"/>
    <property type="match status" value="2"/>
</dbReference>
<dbReference type="InterPro" id="IPR037923">
    <property type="entry name" value="HTH-like"/>
</dbReference>
<evidence type="ECO:0000256" key="1">
    <source>
        <dbReference type="ARBA" id="ARBA00023015"/>
    </source>
</evidence>
<dbReference type="PANTHER" id="PTHR43280">
    <property type="entry name" value="ARAC-FAMILY TRANSCRIPTIONAL REGULATOR"/>
    <property type="match status" value="1"/>
</dbReference>
<dbReference type="Proteomes" id="UP000006546">
    <property type="component" value="Chromosome"/>
</dbReference>
<evidence type="ECO:0000256" key="3">
    <source>
        <dbReference type="ARBA" id="ARBA00023163"/>
    </source>
</evidence>
<dbReference type="InterPro" id="IPR020449">
    <property type="entry name" value="Tscrpt_reg_AraC-type_HTH"/>
</dbReference>
<dbReference type="GO" id="GO:0043565">
    <property type="term" value="F:sequence-specific DNA binding"/>
    <property type="evidence" value="ECO:0007669"/>
    <property type="project" value="InterPro"/>
</dbReference>
<dbReference type="InterPro" id="IPR014710">
    <property type="entry name" value="RmlC-like_jellyroll"/>
</dbReference>
<sequence length="315" mass="35372">MSNSRYGSTEQAGITLPVFQYISRSKFEHDWQSTLHSHPFTEFAFIESGEGSVIIEDRTYPVTSGELVVILPNCKHTELSSADNALGYYFLGVKNIQFDAGRPAGESKPLVPEYGVRPQELAQGTPSGQFGVKSAGAERLAPVLPLGSQSIKIRNLFSDIFHEVQVKQKGYELQVQSLLLQLSVFLIWRTEWLPSFTDPESASEGNSRTCAIIKDYIDNHYADKLSVEFLADKAGLSKYHFIREFSRYAGMPPVSYQLKRRVEESKYLLTSTELSIVDVAFSVGFSSTSHFSQRFKQIEGCAPLQYRKRSAAKLR</sequence>
<dbReference type="Pfam" id="PF02311">
    <property type="entry name" value="AraC_binding"/>
    <property type="match status" value="1"/>
</dbReference>
<dbReference type="PROSITE" id="PS00041">
    <property type="entry name" value="HTH_ARAC_FAMILY_1"/>
    <property type="match status" value="1"/>
</dbReference>
<dbReference type="GO" id="GO:0003700">
    <property type="term" value="F:DNA-binding transcription factor activity"/>
    <property type="evidence" value="ECO:0007669"/>
    <property type="project" value="InterPro"/>
</dbReference>
<dbReference type="Gene3D" id="2.60.120.10">
    <property type="entry name" value="Jelly Rolls"/>
    <property type="match status" value="1"/>
</dbReference>
<evidence type="ECO:0000259" key="4">
    <source>
        <dbReference type="PROSITE" id="PS01124"/>
    </source>
</evidence>
<dbReference type="PRINTS" id="PR00032">
    <property type="entry name" value="HTHARAC"/>
</dbReference>
<dbReference type="SMART" id="SM00342">
    <property type="entry name" value="HTH_ARAC"/>
    <property type="match status" value="1"/>
</dbReference>
<dbReference type="KEGG" id="tbe:Trebr_2349"/>